<dbReference type="PANTHER" id="PTHR24305:SF210">
    <property type="entry name" value="CYTOCHROME P450 MONOOXYGENASE ASQL-RELATED"/>
    <property type="match status" value="1"/>
</dbReference>
<dbReference type="PRINTS" id="PR00463">
    <property type="entry name" value="EP450I"/>
</dbReference>
<dbReference type="InterPro" id="IPR002401">
    <property type="entry name" value="Cyt_P450_E_grp-I"/>
</dbReference>
<dbReference type="Gene3D" id="1.10.630.10">
    <property type="entry name" value="Cytochrome P450"/>
    <property type="match status" value="1"/>
</dbReference>
<evidence type="ECO:0000256" key="3">
    <source>
        <dbReference type="ARBA" id="ARBA00022617"/>
    </source>
</evidence>
<comment type="cofactor">
    <cofactor evidence="1 6">
        <name>heme</name>
        <dbReference type="ChEBI" id="CHEBI:30413"/>
    </cofactor>
</comment>
<evidence type="ECO:0000256" key="5">
    <source>
        <dbReference type="ARBA" id="ARBA00023004"/>
    </source>
</evidence>
<dbReference type="GeneID" id="54556673"/>
<accession>A0A6A6D5Z0</accession>
<evidence type="ECO:0000256" key="7">
    <source>
        <dbReference type="RuleBase" id="RU000461"/>
    </source>
</evidence>
<evidence type="ECO:0000256" key="2">
    <source>
        <dbReference type="ARBA" id="ARBA00010617"/>
    </source>
</evidence>
<proteinExistence type="inferred from homology"/>
<dbReference type="GO" id="GO:0016705">
    <property type="term" value="F:oxidoreductase activity, acting on paired donors, with incorporation or reduction of molecular oxygen"/>
    <property type="evidence" value="ECO:0007669"/>
    <property type="project" value="InterPro"/>
</dbReference>
<evidence type="ECO:0008006" key="10">
    <source>
        <dbReference type="Google" id="ProtNLM"/>
    </source>
</evidence>
<dbReference type="PROSITE" id="PS00086">
    <property type="entry name" value="CYTOCHROME_P450"/>
    <property type="match status" value="1"/>
</dbReference>
<dbReference type="SUPFAM" id="SSF48264">
    <property type="entry name" value="Cytochrome P450"/>
    <property type="match status" value="1"/>
</dbReference>
<dbReference type="Pfam" id="PF00067">
    <property type="entry name" value="p450"/>
    <property type="match status" value="1"/>
</dbReference>
<dbReference type="EMBL" id="ML993579">
    <property type="protein sequence ID" value="KAF2173632.1"/>
    <property type="molecule type" value="Genomic_DNA"/>
</dbReference>
<keyword evidence="3 6" id="KW-0349">Heme</keyword>
<reference evidence="8" key="1">
    <citation type="journal article" date="2020" name="Stud. Mycol.">
        <title>101 Dothideomycetes genomes: a test case for predicting lifestyles and emergence of pathogens.</title>
        <authorList>
            <person name="Haridas S."/>
            <person name="Albert R."/>
            <person name="Binder M."/>
            <person name="Bloem J."/>
            <person name="Labutti K."/>
            <person name="Salamov A."/>
            <person name="Andreopoulos B."/>
            <person name="Baker S."/>
            <person name="Barry K."/>
            <person name="Bills G."/>
            <person name="Bluhm B."/>
            <person name="Cannon C."/>
            <person name="Castanera R."/>
            <person name="Culley D."/>
            <person name="Daum C."/>
            <person name="Ezra D."/>
            <person name="Gonzalez J."/>
            <person name="Henrissat B."/>
            <person name="Kuo A."/>
            <person name="Liang C."/>
            <person name="Lipzen A."/>
            <person name="Lutzoni F."/>
            <person name="Magnuson J."/>
            <person name="Mondo S."/>
            <person name="Nolan M."/>
            <person name="Ohm R."/>
            <person name="Pangilinan J."/>
            <person name="Park H.-J."/>
            <person name="Ramirez L."/>
            <person name="Alfaro M."/>
            <person name="Sun H."/>
            <person name="Tritt A."/>
            <person name="Yoshinaga Y."/>
            <person name="Zwiers L.-H."/>
            <person name="Turgeon B."/>
            <person name="Goodwin S."/>
            <person name="Spatafora J."/>
            <person name="Crous P."/>
            <person name="Grigoriev I."/>
        </authorList>
    </citation>
    <scope>NUCLEOTIDE SEQUENCE</scope>
    <source>
        <strain evidence="8">ATCC 36951</strain>
    </source>
</reference>
<dbReference type="InterPro" id="IPR001128">
    <property type="entry name" value="Cyt_P450"/>
</dbReference>
<dbReference type="GO" id="GO:0005506">
    <property type="term" value="F:iron ion binding"/>
    <property type="evidence" value="ECO:0007669"/>
    <property type="project" value="InterPro"/>
</dbReference>
<evidence type="ECO:0000313" key="8">
    <source>
        <dbReference type="EMBL" id="KAF2173632.1"/>
    </source>
</evidence>
<keyword evidence="7" id="KW-0560">Oxidoreductase</keyword>
<name>A0A6A6D5Z0_ZASCE</name>
<dbReference type="RefSeq" id="XP_033674521.1">
    <property type="nucleotide sequence ID" value="XM_033803401.1"/>
</dbReference>
<dbReference type="GO" id="GO:0020037">
    <property type="term" value="F:heme binding"/>
    <property type="evidence" value="ECO:0007669"/>
    <property type="project" value="InterPro"/>
</dbReference>
<dbReference type="OrthoDB" id="1470350at2759"/>
<dbReference type="InterPro" id="IPR036396">
    <property type="entry name" value="Cyt_P450_sf"/>
</dbReference>
<dbReference type="InterPro" id="IPR050121">
    <property type="entry name" value="Cytochrome_P450_monoxygenase"/>
</dbReference>
<keyword evidence="7" id="KW-0503">Monooxygenase</keyword>
<evidence type="ECO:0000256" key="6">
    <source>
        <dbReference type="PIRSR" id="PIRSR602401-1"/>
    </source>
</evidence>
<dbReference type="Proteomes" id="UP000799537">
    <property type="component" value="Unassembled WGS sequence"/>
</dbReference>
<gene>
    <name evidence="8" type="ORF">M409DRAFT_15910</name>
</gene>
<evidence type="ECO:0000256" key="4">
    <source>
        <dbReference type="ARBA" id="ARBA00022723"/>
    </source>
</evidence>
<evidence type="ECO:0000256" key="1">
    <source>
        <dbReference type="ARBA" id="ARBA00001971"/>
    </source>
</evidence>
<keyword evidence="5 6" id="KW-0408">Iron</keyword>
<keyword evidence="4 6" id="KW-0479">Metal-binding</keyword>
<dbReference type="PANTHER" id="PTHR24305">
    <property type="entry name" value="CYTOCHROME P450"/>
    <property type="match status" value="1"/>
</dbReference>
<comment type="similarity">
    <text evidence="2 7">Belongs to the cytochrome P450 family.</text>
</comment>
<dbReference type="GO" id="GO:0004497">
    <property type="term" value="F:monooxygenase activity"/>
    <property type="evidence" value="ECO:0007669"/>
    <property type="project" value="UniProtKB-KW"/>
</dbReference>
<dbReference type="AlphaFoldDB" id="A0A6A6D5Z0"/>
<sequence>MFSVWILCVGLALTLVSNLIYDIWFHPLREYPGPRYAAASRIWYSLHVFRGHHKNAIKRLHDEFGLVVRIAPNELSYIDPRAWEDIYGRSAHENRTAALEKELDFFETAFNNSDSLVDANSRDFKSQKNNATRAFSNGSLLRRSPTMATYIDRSIELLRTYLSDKQVSTIDIDPWIGNIVLDTHAKLTISQDFGAVELGPIPHTLVTNMHRAVTTIQYCTQLQYLPHALKFLTKLMPSRDIFTVLGKIPPLGTAIAKRIAKEHDESVSQDFVSHMIQDSEADVRNIATVRSNATVFVLSAVETLPGFICSILYYLLETPEYYKAASNELRSRFGSSAEITLQSTQQLEYLGACMREGLRASPPAVGTLTRRIPPQGAEVCGRFVPGGVTVGIHNWSVTHSERFWTHPERFRPERWTGDGDYADDLRSVFNPFGVGPRTCVARHLVLLEATLIVAKLLFAFDMTLDPKNCGDWPVHKGHFVPTRGSLFIGLKPHLSEKSASTPA</sequence>
<feature type="binding site" description="axial binding residue" evidence="6">
    <location>
        <position position="439"/>
    </location>
    <ligand>
        <name>heme</name>
        <dbReference type="ChEBI" id="CHEBI:30413"/>
    </ligand>
    <ligandPart>
        <name>Fe</name>
        <dbReference type="ChEBI" id="CHEBI:18248"/>
    </ligandPart>
</feature>
<dbReference type="InterPro" id="IPR017972">
    <property type="entry name" value="Cyt_P450_CS"/>
</dbReference>
<keyword evidence="9" id="KW-1185">Reference proteome</keyword>
<evidence type="ECO:0000313" key="9">
    <source>
        <dbReference type="Proteomes" id="UP000799537"/>
    </source>
</evidence>
<organism evidence="8 9">
    <name type="scientific">Zasmidium cellare ATCC 36951</name>
    <dbReference type="NCBI Taxonomy" id="1080233"/>
    <lineage>
        <taxon>Eukaryota</taxon>
        <taxon>Fungi</taxon>
        <taxon>Dikarya</taxon>
        <taxon>Ascomycota</taxon>
        <taxon>Pezizomycotina</taxon>
        <taxon>Dothideomycetes</taxon>
        <taxon>Dothideomycetidae</taxon>
        <taxon>Mycosphaerellales</taxon>
        <taxon>Mycosphaerellaceae</taxon>
        <taxon>Zasmidium</taxon>
    </lineage>
</organism>
<protein>
    <recommendedName>
        <fullName evidence="10">Cytochrome P450</fullName>
    </recommendedName>
</protein>